<evidence type="ECO:0000313" key="1">
    <source>
        <dbReference type="EMBL" id="KAL3659661.1"/>
    </source>
</evidence>
<gene>
    <name evidence="1" type="ORF">V7S43_015336</name>
</gene>
<proteinExistence type="predicted"/>
<accession>A0ABD3EZF7</accession>
<dbReference type="EMBL" id="JBIMZQ010000045">
    <property type="protein sequence ID" value="KAL3659661.1"/>
    <property type="molecule type" value="Genomic_DNA"/>
</dbReference>
<dbReference type="Proteomes" id="UP001632037">
    <property type="component" value="Unassembled WGS sequence"/>
</dbReference>
<comment type="caution">
    <text evidence="1">The sequence shown here is derived from an EMBL/GenBank/DDBJ whole genome shotgun (WGS) entry which is preliminary data.</text>
</comment>
<evidence type="ECO:0000313" key="2">
    <source>
        <dbReference type="Proteomes" id="UP001632037"/>
    </source>
</evidence>
<keyword evidence="2" id="KW-1185">Reference proteome</keyword>
<dbReference type="AlphaFoldDB" id="A0ABD3EZF7"/>
<sequence>MPKLRQSSYNANFLSTFGTSAVLPATDGTCTSYEDPLAAVSGLIAVGDALWYDHARLLLSRLKRFVLANLARDSSNTPEHVTLTMLHVNQFLDRPLAHLLLDSPHWWRDFCGAVRAVDYNCLEWQATLNSLAHQMATSSKMAGQSPAIFRQSTASSRRGSTSRFPVMPGEIRRLIPRGDNGREPCLRFMSGGMCYGGSVEQCAHARRTHRWNGRRPHELQEWIDRHYFADRRLQTRRQCQ</sequence>
<name>A0ABD3EZF7_9STRA</name>
<organism evidence="1 2">
    <name type="scientific">Phytophthora oleae</name>
    <dbReference type="NCBI Taxonomy" id="2107226"/>
    <lineage>
        <taxon>Eukaryota</taxon>
        <taxon>Sar</taxon>
        <taxon>Stramenopiles</taxon>
        <taxon>Oomycota</taxon>
        <taxon>Peronosporomycetes</taxon>
        <taxon>Peronosporales</taxon>
        <taxon>Peronosporaceae</taxon>
        <taxon>Phytophthora</taxon>
    </lineage>
</organism>
<protein>
    <submittedName>
        <fullName evidence="1">Uncharacterized protein</fullName>
    </submittedName>
</protein>
<reference evidence="1 2" key="1">
    <citation type="submission" date="2024-09" db="EMBL/GenBank/DDBJ databases">
        <title>Genome sequencing and assembly of Phytophthora oleae, isolate VK10A, causative agent of rot of olive drupes.</title>
        <authorList>
            <person name="Conti Taguali S."/>
            <person name="Riolo M."/>
            <person name="La Spada F."/>
            <person name="Cacciola S.O."/>
            <person name="Dionisio G."/>
        </authorList>
    </citation>
    <scope>NUCLEOTIDE SEQUENCE [LARGE SCALE GENOMIC DNA]</scope>
    <source>
        <strain evidence="1 2">VK10A</strain>
    </source>
</reference>